<proteinExistence type="predicted"/>
<reference evidence="1 2" key="1">
    <citation type="submission" date="2019-12" db="EMBL/GenBank/DDBJ databases">
        <title>Sequencing and analysis of the whole genome of Mycoplasma gallinaceum strain Peacock20181011.</title>
        <authorList>
            <person name="Liu X."/>
            <person name="Qin Z."/>
            <person name="Xu H."/>
        </authorList>
    </citation>
    <scope>NUCLEOTIDE SEQUENCE [LARGE SCALE GENOMIC DNA]</scope>
    <source>
        <strain evidence="1 2">Peacock20181011</strain>
    </source>
</reference>
<evidence type="ECO:0000313" key="1">
    <source>
        <dbReference type="EMBL" id="QIW62002.1"/>
    </source>
</evidence>
<dbReference type="EMBL" id="CP047225">
    <property type="protein sequence ID" value="QIW62002.1"/>
    <property type="molecule type" value="Genomic_DNA"/>
</dbReference>
<accession>A0A6H0V1C5</accession>
<dbReference type="AlphaFoldDB" id="A0A6H0V1C5"/>
<gene>
    <name evidence="1" type="ORF">GOQ20_00770</name>
</gene>
<organism evidence="1 2">
    <name type="scientific">Mycoplasmopsis gallinacea</name>
    <dbReference type="NCBI Taxonomy" id="29556"/>
    <lineage>
        <taxon>Bacteria</taxon>
        <taxon>Bacillati</taxon>
        <taxon>Mycoplasmatota</taxon>
        <taxon>Mycoplasmoidales</taxon>
        <taxon>Metamycoplasmataceae</taxon>
        <taxon>Mycoplasmopsis</taxon>
    </lineage>
</organism>
<evidence type="ECO:0000313" key="2">
    <source>
        <dbReference type="Proteomes" id="UP000503310"/>
    </source>
</evidence>
<name>A0A6H0V1C5_9BACT</name>
<dbReference type="Proteomes" id="UP000503310">
    <property type="component" value="Chromosome"/>
</dbReference>
<protein>
    <submittedName>
        <fullName evidence="1">Uncharacterized protein</fullName>
    </submittedName>
</protein>
<dbReference type="RefSeq" id="WP_167845018.1">
    <property type="nucleotide sequence ID" value="NZ_CP047225.1"/>
</dbReference>
<sequence length="141" mass="15634">MYKGHFIIEVEKSVHQFVLEPLTEFFDSKESKFREFCVKDKKVRVSNKLTQEKIHTASNTVKNSQETVAAQGKGDFNRLRLGFAQENPSGVEDTNNSLVVQKDANSTIVAKEKSSGTSSGASNILLSLTLLKLKTTNNPTI</sequence>